<dbReference type="RefSeq" id="WP_111163910.1">
    <property type="nucleotide sequence ID" value="NZ_PCDP01000070.1"/>
</dbReference>
<dbReference type="OrthoDB" id="7066910at2"/>
<keyword evidence="2" id="KW-1185">Reference proteome</keyword>
<accession>A0A2W4C5L1</accession>
<comment type="caution">
    <text evidence="1">The sequence shown here is derived from an EMBL/GenBank/DDBJ whole genome shotgun (WGS) entry which is preliminary data.</text>
</comment>
<sequence>MSYLSRLAEYADAMLHGSTAQQVGGLCYRKCAEDGVEVLLITTREAKLWTIPKGWAMKGLATDGTLRPSASILTLLETPTTRSHFPEQGQRNLVWLQASEAALLVD</sequence>
<name>A0A2W4C5L1_9HYPH</name>
<proteinExistence type="predicted"/>
<gene>
    <name evidence="1" type="ORF">CPY51_29230</name>
</gene>
<dbReference type="AlphaFoldDB" id="A0A2W4C5L1"/>
<protein>
    <submittedName>
        <fullName evidence="1">Uncharacterized protein</fullName>
    </submittedName>
</protein>
<organism evidence="1 2">
    <name type="scientific">Rhizobium tubonense</name>
    <dbReference type="NCBI Taxonomy" id="484088"/>
    <lineage>
        <taxon>Bacteria</taxon>
        <taxon>Pseudomonadati</taxon>
        <taxon>Pseudomonadota</taxon>
        <taxon>Alphaproteobacteria</taxon>
        <taxon>Hyphomicrobiales</taxon>
        <taxon>Rhizobiaceae</taxon>
        <taxon>Rhizobium/Agrobacterium group</taxon>
        <taxon>Rhizobium</taxon>
    </lineage>
</organism>
<evidence type="ECO:0000313" key="2">
    <source>
        <dbReference type="Proteomes" id="UP000248925"/>
    </source>
</evidence>
<dbReference type="Proteomes" id="UP000248925">
    <property type="component" value="Unassembled WGS sequence"/>
</dbReference>
<reference evidence="1 2" key="1">
    <citation type="journal article" date="2018" name="Sci. Rep.">
        <title>Rhizobium tumorigenes sp. nov., a novel plant tumorigenic bacterium isolated from cane gall tumors on thornless blackberry.</title>
        <authorList>
            <person name="Kuzmanovi N."/>
            <person name="Smalla K."/>
            <person name="Gronow S."/>
            <person name="PuBawska J."/>
        </authorList>
    </citation>
    <scope>NUCLEOTIDE SEQUENCE [LARGE SCALE GENOMIC DNA]</scope>
    <source>
        <strain evidence="1 2">CCBAU 85046</strain>
    </source>
</reference>
<dbReference type="EMBL" id="PCDP01000070">
    <property type="protein sequence ID" value="PZM08341.1"/>
    <property type="molecule type" value="Genomic_DNA"/>
</dbReference>
<evidence type="ECO:0000313" key="1">
    <source>
        <dbReference type="EMBL" id="PZM08341.1"/>
    </source>
</evidence>